<dbReference type="GO" id="GO:0042796">
    <property type="term" value="P:snRNA transcription by RNA polymerase III"/>
    <property type="evidence" value="ECO:0007669"/>
    <property type="project" value="TreeGrafter"/>
</dbReference>
<dbReference type="InterPro" id="IPR019188">
    <property type="entry name" value="SNAPC1"/>
</dbReference>
<name>A0A9P0A607_BEMTA</name>
<evidence type="ECO:0008006" key="3">
    <source>
        <dbReference type="Google" id="ProtNLM"/>
    </source>
</evidence>
<dbReference type="EMBL" id="OU963863">
    <property type="protein sequence ID" value="CAH0385327.1"/>
    <property type="molecule type" value="Genomic_DNA"/>
</dbReference>
<gene>
    <name evidence="1" type="ORF">BEMITA_LOCUS4566</name>
</gene>
<dbReference type="PANTHER" id="PTHR15131:SF3">
    <property type="entry name" value="SNRNA-ACTIVATING PROTEIN COMPLEX SUBUNIT 1"/>
    <property type="match status" value="1"/>
</dbReference>
<accession>A0A9P0A607</accession>
<evidence type="ECO:0000313" key="2">
    <source>
        <dbReference type="Proteomes" id="UP001152759"/>
    </source>
</evidence>
<dbReference type="Pfam" id="PF09808">
    <property type="entry name" value="SNAPC1"/>
    <property type="match status" value="1"/>
</dbReference>
<sequence>MVGKEKDLAEISSAHLSSGVREDCEELLRRFSSKPTVRFQDFIQVWHEMGFNHIFSGRPNFRELLEFVEELFAVAKAFMFSPYPYRTRIGGIYIMYGLYFKQPFNDKMVSIKLDLKEWKELVSFVELLVKDEHFDTFYIMRTLVEKHAFSYEASSIQYGFDRFTREKLATQTRTQQKFDPMKYGFSLFDETDFVDEWSKFETMYHKLRNESGEPYLNTEILSASESHIPKNWPVEVLHSVASASMCVAPTVPRRMDTLSEDEDDNFLLNIGKRRSLLKNRSFAANKSSGSTGKIKKMRRGDKLIYKQTIEQVF</sequence>
<dbReference type="AlphaFoldDB" id="A0A9P0A607"/>
<dbReference type="Proteomes" id="UP001152759">
    <property type="component" value="Chromosome 2"/>
</dbReference>
<protein>
    <recommendedName>
        <fullName evidence="3">snRNA-activating protein complex subunit 1</fullName>
    </recommendedName>
</protein>
<dbReference type="GO" id="GO:0042795">
    <property type="term" value="P:snRNA transcription by RNA polymerase II"/>
    <property type="evidence" value="ECO:0007669"/>
    <property type="project" value="TreeGrafter"/>
</dbReference>
<reference evidence="1" key="1">
    <citation type="submission" date="2021-12" db="EMBL/GenBank/DDBJ databases">
        <authorList>
            <person name="King R."/>
        </authorList>
    </citation>
    <scope>NUCLEOTIDE SEQUENCE</scope>
</reference>
<dbReference type="GO" id="GO:0019185">
    <property type="term" value="C:snRNA-activating protein complex"/>
    <property type="evidence" value="ECO:0007669"/>
    <property type="project" value="TreeGrafter"/>
</dbReference>
<organism evidence="1 2">
    <name type="scientific">Bemisia tabaci</name>
    <name type="common">Sweetpotato whitefly</name>
    <name type="synonym">Aleurodes tabaci</name>
    <dbReference type="NCBI Taxonomy" id="7038"/>
    <lineage>
        <taxon>Eukaryota</taxon>
        <taxon>Metazoa</taxon>
        <taxon>Ecdysozoa</taxon>
        <taxon>Arthropoda</taxon>
        <taxon>Hexapoda</taxon>
        <taxon>Insecta</taxon>
        <taxon>Pterygota</taxon>
        <taxon>Neoptera</taxon>
        <taxon>Paraneoptera</taxon>
        <taxon>Hemiptera</taxon>
        <taxon>Sternorrhyncha</taxon>
        <taxon>Aleyrodoidea</taxon>
        <taxon>Aleyrodidae</taxon>
        <taxon>Aleyrodinae</taxon>
        <taxon>Bemisia</taxon>
    </lineage>
</organism>
<keyword evidence="2" id="KW-1185">Reference proteome</keyword>
<dbReference type="GO" id="GO:0043565">
    <property type="term" value="F:sequence-specific DNA binding"/>
    <property type="evidence" value="ECO:0007669"/>
    <property type="project" value="TreeGrafter"/>
</dbReference>
<proteinExistence type="predicted"/>
<dbReference type="PANTHER" id="PTHR15131">
    <property type="entry name" value="SMALL NUCLEAR RNA ACTIVATING COMPLEX, POLYPEPTIDE 1"/>
    <property type="match status" value="1"/>
</dbReference>
<evidence type="ECO:0000313" key="1">
    <source>
        <dbReference type="EMBL" id="CAH0385327.1"/>
    </source>
</evidence>